<feature type="compositionally biased region" description="Basic residues" evidence="4">
    <location>
        <begin position="18"/>
        <end position="27"/>
    </location>
</feature>
<feature type="repeat" description="ANK" evidence="3">
    <location>
        <begin position="262"/>
        <end position="290"/>
    </location>
</feature>
<feature type="compositionally biased region" description="Low complexity" evidence="4">
    <location>
        <begin position="61"/>
        <end position="70"/>
    </location>
</feature>
<dbReference type="CDD" id="cd14686">
    <property type="entry name" value="bZIP"/>
    <property type="match status" value="1"/>
</dbReference>
<evidence type="ECO:0000313" key="6">
    <source>
        <dbReference type="Proteomes" id="UP001303760"/>
    </source>
</evidence>
<comment type="caution">
    <text evidence="5">The sequence shown here is derived from an EMBL/GenBank/DDBJ whole genome shotgun (WGS) entry which is preliminary data.</text>
</comment>
<dbReference type="SMART" id="SM00248">
    <property type="entry name" value="ANK"/>
    <property type="match status" value="3"/>
</dbReference>
<evidence type="ECO:0000256" key="1">
    <source>
        <dbReference type="ARBA" id="ARBA00022737"/>
    </source>
</evidence>
<name>A0AAN7C6V4_9PEZI</name>
<dbReference type="PANTHER" id="PTHR24171">
    <property type="entry name" value="ANKYRIN REPEAT DOMAIN-CONTAINING PROTEIN 39-RELATED"/>
    <property type="match status" value="1"/>
</dbReference>
<feature type="repeat" description="ANK" evidence="3">
    <location>
        <begin position="196"/>
        <end position="228"/>
    </location>
</feature>
<reference evidence="5" key="2">
    <citation type="submission" date="2023-05" db="EMBL/GenBank/DDBJ databases">
        <authorList>
            <consortium name="Lawrence Berkeley National Laboratory"/>
            <person name="Steindorff A."/>
            <person name="Hensen N."/>
            <person name="Bonometti L."/>
            <person name="Westerberg I."/>
            <person name="Brannstrom I.O."/>
            <person name="Guillou S."/>
            <person name="Cros-Aarteil S."/>
            <person name="Calhoun S."/>
            <person name="Haridas S."/>
            <person name="Kuo A."/>
            <person name="Mondo S."/>
            <person name="Pangilinan J."/>
            <person name="Riley R."/>
            <person name="Labutti K."/>
            <person name="Andreopoulos B."/>
            <person name="Lipzen A."/>
            <person name="Chen C."/>
            <person name="Yanf M."/>
            <person name="Daum C."/>
            <person name="Ng V."/>
            <person name="Clum A."/>
            <person name="Ohm R."/>
            <person name="Martin F."/>
            <person name="Silar P."/>
            <person name="Natvig D."/>
            <person name="Lalanne C."/>
            <person name="Gautier V."/>
            <person name="Ament-Velasquez S.L."/>
            <person name="Kruys A."/>
            <person name="Hutchinson M.I."/>
            <person name="Powell A.J."/>
            <person name="Barry K."/>
            <person name="Miller A.N."/>
            <person name="Grigoriev I.V."/>
            <person name="Debuchy R."/>
            <person name="Gladieux P."/>
            <person name="Thoren M.H."/>
            <person name="Johannesson H."/>
        </authorList>
    </citation>
    <scope>NUCLEOTIDE SEQUENCE</scope>
    <source>
        <strain evidence="5">CBS 532.94</strain>
    </source>
</reference>
<dbReference type="Gene3D" id="1.25.40.20">
    <property type="entry name" value="Ankyrin repeat-containing domain"/>
    <property type="match status" value="1"/>
</dbReference>
<dbReference type="GO" id="GO:0004842">
    <property type="term" value="F:ubiquitin-protein transferase activity"/>
    <property type="evidence" value="ECO:0007669"/>
    <property type="project" value="TreeGrafter"/>
</dbReference>
<proteinExistence type="predicted"/>
<dbReference type="PROSITE" id="PS50297">
    <property type="entry name" value="ANK_REP_REGION"/>
    <property type="match status" value="3"/>
</dbReference>
<evidence type="ECO:0000256" key="3">
    <source>
        <dbReference type="PROSITE-ProRule" id="PRU00023"/>
    </source>
</evidence>
<dbReference type="PROSITE" id="PS50088">
    <property type="entry name" value="ANK_REPEAT"/>
    <property type="match status" value="3"/>
</dbReference>
<keyword evidence="1" id="KW-0677">Repeat</keyword>
<dbReference type="GO" id="GO:0085020">
    <property type="term" value="P:protein K6-linked ubiquitination"/>
    <property type="evidence" value="ECO:0007669"/>
    <property type="project" value="TreeGrafter"/>
</dbReference>
<organism evidence="5 6">
    <name type="scientific">Achaetomium macrosporum</name>
    <dbReference type="NCBI Taxonomy" id="79813"/>
    <lineage>
        <taxon>Eukaryota</taxon>
        <taxon>Fungi</taxon>
        <taxon>Dikarya</taxon>
        <taxon>Ascomycota</taxon>
        <taxon>Pezizomycotina</taxon>
        <taxon>Sordariomycetes</taxon>
        <taxon>Sordariomycetidae</taxon>
        <taxon>Sordariales</taxon>
        <taxon>Chaetomiaceae</taxon>
        <taxon>Achaetomium</taxon>
    </lineage>
</organism>
<keyword evidence="6" id="KW-1185">Reference proteome</keyword>
<feature type="compositionally biased region" description="Low complexity" evidence="4">
    <location>
        <begin position="28"/>
        <end position="40"/>
    </location>
</feature>
<evidence type="ECO:0000256" key="2">
    <source>
        <dbReference type="ARBA" id="ARBA00023043"/>
    </source>
</evidence>
<evidence type="ECO:0000256" key="4">
    <source>
        <dbReference type="SAM" id="MobiDB-lite"/>
    </source>
</evidence>
<dbReference type="AlphaFoldDB" id="A0AAN7C6V4"/>
<dbReference type="Pfam" id="PF12796">
    <property type="entry name" value="Ank_2"/>
    <property type="match status" value="1"/>
</dbReference>
<dbReference type="InterPro" id="IPR036770">
    <property type="entry name" value="Ankyrin_rpt-contain_sf"/>
</dbReference>
<feature type="repeat" description="ANK" evidence="3">
    <location>
        <begin position="229"/>
        <end position="261"/>
    </location>
</feature>
<dbReference type="InterPro" id="IPR002110">
    <property type="entry name" value="Ankyrin_rpt"/>
</dbReference>
<dbReference type="SUPFAM" id="SSF48403">
    <property type="entry name" value="Ankyrin repeat"/>
    <property type="match status" value="1"/>
</dbReference>
<dbReference type="Proteomes" id="UP001303760">
    <property type="component" value="Unassembled WGS sequence"/>
</dbReference>
<reference evidence="5" key="1">
    <citation type="journal article" date="2023" name="Mol. Phylogenet. Evol.">
        <title>Genome-scale phylogeny and comparative genomics of the fungal order Sordariales.</title>
        <authorList>
            <person name="Hensen N."/>
            <person name="Bonometti L."/>
            <person name="Westerberg I."/>
            <person name="Brannstrom I.O."/>
            <person name="Guillou S."/>
            <person name="Cros-Aarteil S."/>
            <person name="Calhoun S."/>
            <person name="Haridas S."/>
            <person name="Kuo A."/>
            <person name="Mondo S."/>
            <person name="Pangilinan J."/>
            <person name="Riley R."/>
            <person name="LaButti K."/>
            <person name="Andreopoulos B."/>
            <person name="Lipzen A."/>
            <person name="Chen C."/>
            <person name="Yan M."/>
            <person name="Daum C."/>
            <person name="Ng V."/>
            <person name="Clum A."/>
            <person name="Steindorff A."/>
            <person name="Ohm R.A."/>
            <person name="Martin F."/>
            <person name="Silar P."/>
            <person name="Natvig D.O."/>
            <person name="Lalanne C."/>
            <person name="Gautier V."/>
            <person name="Ament-Velasquez S.L."/>
            <person name="Kruys A."/>
            <person name="Hutchinson M.I."/>
            <person name="Powell A.J."/>
            <person name="Barry K."/>
            <person name="Miller A.N."/>
            <person name="Grigoriev I.V."/>
            <person name="Debuchy R."/>
            <person name="Gladieux P."/>
            <person name="Hiltunen Thoren M."/>
            <person name="Johannesson H."/>
        </authorList>
    </citation>
    <scope>NUCLEOTIDE SEQUENCE</scope>
    <source>
        <strain evidence="5">CBS 532.94</strain>
    </source>
</reference>
<feature type="region of interest" description="Disordered" evidence="4">
    <location>
        <begin position="1"/>
        <end position="76"/>
    </location>
</feature>
<accession>A0AAN7C6V4</accession>
<sequence>MDTASQLELERVRERNRIAKRKSRARQRQQQDAAYRGAAQSRNLEAASDTQTRKRETPQLVPSVSPVDDSGSGGSASMFGNMELDDASHSWIDFLGPEDYTEDNGAPIPKHNCIAVPSSPTPADDPLHLAPFENLSFAPCSAAADETTAPYTMFPSNGHSSGVAPLYMGYQQPAEINDIRRPDSSSAPSSNGVSSASQGMLHLAVRNGSKAIAQALLAAGASANSRDDTQALPLHLAVQNRRRSMADLLLTHGADPNVVDEAGMTPLELAVRSRDEDMVNLLLASGARVQ</sequence>
<protein>
    <submittedName>
        <fullName evidence="5">Ankyrin repeat-containing domain protein</fullName>
    </submittedName>
</protein>
<gene>
    <name evidence="5" type="ORF">C8A03DRAFT_36279</name>
</gene>
<feature type="compositionally biased region" description="Basic and acidic residues" evidence="4">
    <location>
        <begin position="8"/>
        <end position="17"/>
    </location>
</feature>
<keyword evidence="2 3" id="KW-0040">ANK repeat</keyword>
<evidence type="ECO:0000313" key="5">
    <source>
        <dbReference type="EMBL" id="KAK4235852.1"/>
    </source>
</evidence>
<dbReference type="EMBL" id="MU860233">
    <property type="protein sequence ID" value="KAK4235852.1"/>
    <property type="molecule type" value="Genomic_DNA"/>
</dbReference>
<dbReference type="PANTHER" id="PTHR24171:SF8">
    <property type="entry name" value="BRCA1-ASSOCIATED RING DOMAIN PROTEIN 1"/>
    <property type="match status" value="1"/>
</dbReference>